<evidence type="ECO:0000256" key="5">
    <source>
        <dbReference type="ARBA" id="ARBA00022859"/>
    </source>
</evidence>
<dbReference type="GO" id="GO:0006508">
    <property type="term" value="P:proteolysis"/>
    <property type="evidence" value="ECO:0007669"/>
    <property type="project" value="InterPro"/>
</dbReference>
<sequence>MCVKMQLLGTLFVGILCLLALSNSLCCAMLNPEGVHYNSSNVLNTNCGESPYPHWEKPIDVRVNEHPWLAVFRHPDEHLPFCHGTLITDRHVLTTATCTEGITFNETIVVLGEYDQSANPECDSDGHCTAIVERLVKNLTTHTQFNDESYEHDIAILLLQQPVVYSNNIQPLCLPLIPMSDTRIHNVLWIGDSSRPKQILMTFIVDLHECNKPPNNFTAGEQFMCAKFQHPGKNHISEGGLGSPLLVQYQERYFQLGILLFPLPDEDDKIPYVYLNVTSHTAWIEQTVLPDMQSQ</sequence>
<comment type="subcellular location">
    <subcellularLocation>
        <location evidence="1">Secreted</location>
    </subcellularLocation>
</comment>
<reference evidence="11 12" key="1">
    <citation type="journal article" date="2017" name="G3 (Bethesda)">
        <title>The Physical Genome Mapping of Anopheles albimanus Corrected Scaffold Misassemblies and Identified Interarm Rearrangements in Genus Anopheles.</title>
        <authorList>
            <person name="Artemov G.N."/>
            <person name="Peery A.N."/>
            <person name="Jiang X."/>
            <person name="Tu Z."/>
            <person name="Stegniy V.N."/>
            <person name="Sharakhova M.V."/>
            <person name="Sharakhov I.V."/>
        </authorList>
    </citation>
    <scope>NUCLEOTIDE SEQUENCE [LARGE SCALE GENOMIC DNA]</scope>
    <source>
        <strain evidence="11 12">ALBI9_A</strain>
    </source>
</reference>
<dbReference type="SUPFAM" id="SSF50494">
    <property type="entry name" value="Trypsin-like serine proteases"/>
    <property type="match status" value="1"/>
</dbReference>
<proteinExistence type="inferred from homology"/>
<evidence type="ECO:0000256" key="3">
    <source>
        <dbReference type="ARBA" id="ARBA00022588"/>
    </source>
</evidence>
<keyword evidence="2" id="KW-0964">Secreted</keyword>
<dbReference type="GO" id="GO:0045087">
    <property type="term" value="P:innate immune response"/>
    <property type="evidence" value="ECO:0007669"/>
    <property type="project" value="UniProtKB-KW"/>
</dbReference>
<dbReference type="GeneID" id="118468727"/>
<dbReference type="Gene3D" id="2.40.10.10">
    <property type="entry name" value="Trypsin-like serine proteases"/>
    <property type="match status" value="2"/>
</dbReference>
<comment type="similarity">
    <text evidence="8">Belongs to the peptidase S1 family. CLIP subfamily.</text>
</comment>
<evidence type="ECO:0000256" key="9">
    <source>
        <dbReference type="SAM" id="SignalP"/>
    </source>
</evidence>
<keyword evidence="3" id="KW-0399">Innate immunity</keyword>
<evidence type="ECO:0000256" key="4">
    <source>
        <dbReference type="ARBA" id="ARBA00022729"/>
    </source>
</evidence>
<evidence type="ECO:0000259" key="10">
    <source>
        <dbReference type="PROSITE" id="PS50240"/>
    </source>
</evidence>
<dbReference type="Pfam" id="PF00089">
    <property type="entry name" value="Trypsin"/>
    <property type="match status" value="1"/>
</dbReference>
<reference evidence="11" key="2">
    <citation type="submission" date="2022-08" db="UniProtKB">
        <authorList>
            <consortium name="EnsemblMetazoa"/>
        </authorList>
    </citation>
    <scope>IDENTIFICATION</scope>
    <source>
        <strain evidence="11">STECLA/ALBI9_A</strain>
    </source>
</reference>
<evidence type="ECO:0000256" key="7">
    <source>
        <dbReference type="ARBA" id="ARBA00023180"/>
    </source>
</evidence>
<dbReference type="FunFam" id="2.40.10.10:FF:000028">
    <property type="entry name" value="Serine protease easter"/>
    <property type="match status" value="1"/>
</dbReference>
<dbReference type="GO" id="GO:0004252">
    <property type="term" value="F:serine-type endopeptidase activity"/>
    <property type="evidence" value="ECO:0007669"/>
    <property type="project" value="InterPro"/>
</dbReference>
<dbReference type="PRINTS" id="PR00722">
    <property type="entry name" value="CHYMOTRYPSIN"/>
</dbReference>
<dbReference type="RefSeq" id="XP_035795754.1">
    <property type="nucleotide sequence ID" value="XM_035939861.1"/>
</dbReference>
<accession>A0A8W7K9K8</accession>
<dbReference type="AlphaFoldDB" id="A0A8W7K9K8"/>
<feature type="chain" id="PRO_5036483345" description="Peptidase S1 domain-containing protein" evidence="9">
    <location>
        <begin position="29"/>
        <end position="295"/>
    </location>
</feature>
<dbReference type="InterPro" id="IPR001314">
    <property type="entry name" value="Peptidase_S1A"/>
</dbReference>
<organism evidence="11 12">
    <name type="scientific">Anopheles albimanus</name>
    <name type="common">New world malaria mosquito</name>
    <dbReference type="NCBI Taxonomy" id="7167"/>
    <lineage>
        <taxon>Eukaryota</taxon>
        <taxon>Metazoa</taxon>
        <taxon>Ecdysozoa</taxon>
        <taxon>Arthropoda</taxon>
        <taxon>Hexapoda</taxon>
        <taxon>Insecta</taxon>
        <taxon>Pterygota</taxon>
        <taxon>Neoptera</taxon>
        <taxon>Endopterygota</taxon>
        <taxon>Diptera</taxon>
        <taxon>Nematocera</taxon>
        <taxon>Culicoidea</taxon>
        <taxon>Culicidae</taxon>
        <taxon>Anophelinae</taxon>
        <taxon>Anopheles</taxon>
    </lineage>
</organism>
<evidence type="ECO:0000256" key="2">
    <source>
        <dbReference type="ARBA" id="ARBA00022525"/>
    </source>
</evidence>
<evidence type="ECO:0000256" key="6">
    <source>
        <dbReference type="ARBA" id="ARBA00023157"/>
    </source>
</evidence>
<evidence type="ECO:0000256" key="1">
    <source>
        <dbReference type="ARBA" id="ARBA00004613"/>
    </source>
</evidence>
<dbReference type="InterPro" id="IPR001254">
    <property type="entry name" value="Trypsin_dom"/>
</dbReference>
<keyword evidence="5" id="KW-0391">Immunity</keyword>
<feature type="domain" description="Peptidase S1" evidence="10">
    <location>
        <begin position="42"/>
        <end position="289"/>
    </location>
</feature>
<dbReference type="PROSITE" id="PS50240">
    <property type="entry name" value="TRYPSIN_DOM"/>
    <property type="match status" value="1"/>
</dbReference>
<keyword evidence="7" id="KW-0325">Glycoprotein</keyword>
<keyword evidence="6" id="KW-1015">Disulfide bond</keyword>
<dbReference type="InterPro" id="IPR051487">
    <property type="entry name" value="Ser/Thr_Proteases_Immune/Dev"/>
</dbReference>
<dbReference type="EnsemblMetazoa" id="AALB016670-RA">
    <property type="protein sequence ID" value="AALB016670-PA"/>
    <property type="gene ID" value="AALB016670"/>
</dbReference>
<feature type="signal peptide" evidence="9">
    <location>
        <begin position="1"/>
        <end position="28"/>
    </location>
</feature>
<dbReference type="InterPro" id="IPR043504">
    <property type="entry name" value="Peptidase_S1_PA_chymotrypsin"/>
</dbReference>
<dbReference type="SMART" id="SM00020">
    <property type="entry name" value="Tryp_SPc"/>
    <property type="match status" value="1"/>
</dbReference>
<name>A0A8W7K9K8_ANOAL</name>
<dbReference type="InterPro" id="IPR009003">
    <property type="entry name" value="Peptidase_S1_PA"/>
</dbReference>
<evidence type="ECO:0000256" key="8">
    <source>
        <dbReference type="ARBA" id="ARBA00024195"/>
    </source>
</evidence>
<keyword evidence="4 9" id="KW-0732">Signal</keyword>
<dbReference type="PANTHER" id="PTHR24256">
    <property type="entry name" value="TRYPTASE-RELATED"/>
    <property type="match status" value="1"/>
</dbReference>
<evidence type="ECO:0000313" key="12">
    <source>
        <dbReference type="Proteomes" id="UP000069272"/>
    </source>
</evidence>
<dbReference type="Proteomes" id="UP000069272">
    <property type="component" value="Chromosome 2R"/>
</dbReference>
<keyword evidence="12" id="KW-1185">Reference proteome</keyword>
<evidence type="ECO:0000313" key="11">
    <source>
        <dbReference type="EnsemblMetazoa" id="AALB016670-PA"/>
    </source>
</evidence>
<protein>
    <recommendedName>
        <fullName evidence="10">Peptidase S1 domain-containing protein</fullName>
    </recommendedName>
</protein>
<dbReference type="GO" id="GO:0005576">
    <property type="term" value="C:extracellular region"/>
    <property type="evidence" value="ECO:0007669"/>
    <property type="project" value="UniProtKB-SubCell"/>
</dbReference>